<evidence type="ECO:0000256" key="8">
    <source>
        <dbReference type="ARBA" id="ARBA00023211"/>
    </source>
</evidence>
<feature type="active site" description="Proton donor" evidence="9">
    <location>
        <position position="89"/>
    </location>
</feature>
<evidence type="ECO:0000256" key="7">
    <source>
        <dbReference type="ARBA" id="ARBA00023204"/>
    </source>
</evidence>
<feature type="binding site" evidence="9">
    <location>
        <position position="14"/>
    </location>
    <ligand>
        <name>Mn(2+)</name>
        <dbReference type="ChEBI" id="CHEBI:29035"/>
        <label>1</label>
    </ligand>
</feature>
<keyword evidence="13" id="KW-1185">Reference proteome</keyword>
<feature type="compositionally biased region" description="Basic and acidic residues" evidence="10">
    <location>
        <begin position="450"/>
        <end position="470"/>
    </location>
</feature>
<feature type="domain" description="Calcineurin-like phosphoesterase" evidence="11">
    <location>
        <begin position="5"/>
        <end position="189"/>
    </location>
</feature>
<dbReference type="SUPFAM" id="SSF56300">
    <property type="entry name" value="Metallo-dependent phosphatases"/>
    <property type="match status" value="1"/>
</dbReference>
<evidence type="ECO:0000313" key="12">
    <source>
        <dbReference type="EMBL" id="MEL4306208.1"/>
    </source>
</evidence>
<dbReference type="HAMAP" id="MF_02044">
    <property type="entry name" value="Mre11"/>
    <property type="match status" value="1"/>
</dbReference>
<keyword evidence="2 9" id="KW-0479">Metal-binding</keyword>
<dbReference type="CDD" id="cd00840">
    <property type="entry name" value="MPP_Mre11_N"/>
    <property type="match status" value="1"/>
</dbReference>
<evidence type="ECO:0000256" key="2">
    <source>
        <dbReference type="ARBA" id="ARBA00022723"/>
    </source>
</evidence>
<protein>
    <recommendedName>
        <fullName evidence="9">DNA double-strand break repair protein Mre11</fullName>
        <ecNumber evidence="9">3.1.-.-</ecNumber>
    </recommendedName>
</protein>
<keyword evidence="4 9" id="KW-0227">DNA damage</keyword>
<evidence type="ECO:0000256" key="1">
    <source>
        <dbReference type="ARBA" id="ARBA00022722"/>
    </source>
</evidence>
<dbReference type="PANTHER" id="PTHR30337">
    <property type="entry name" value="COMPONENT OF ATP-DEPENDENT DSDNA EXONUCLEASE"/>
    <property type="match status" value="1"/>
</dbReference>
<evidence type="ECO:0000256" key="9">
    <source>
        <dbReference type="HAMAP-Rule" id="MF_02044"/>
    </source>
</evidence>
<feature type="binding site" evidence="9">
    <location>
        <position position="12"/>
    </location>
    <ligand>
        <name>Mn(2+)</name>
        <dbReference type="ChEBI" id="CHEBI:29035"/>
        <label>1</label>
    </ligand>
</feature>
<comment type="activity regulation">
    <text evidence="9">Nuclease activity is regulated by Rad50.</text>
</comment>
<dbReference type="RefSeq" id="WP_342127819.1">
    <property type="nucleotide sequence ID" value="NZ_JBCAUS010000007.1"/>
</dbReference>
<dbReference type="EMBL" id="JBCAUS010000007">
    <property type="protein sequence ID" value="MEL4306208.1"/>
    <property type="molecule type" value="Genomic_DNA"/>
</dbReference>
<evidence type="ECO:0000259" key="11">
    <source>
        <dbReference type="Pfam" id="PF00149"/>
    </source>
</evidence>
<feature type="binding site" evidence="9">
    <location>
        <position position="53"/>
    </location>
    <ligand>
        <name>Mn(2+)</name>
        <dbReference type="ChEBI" id="CHEBI:29035"/>
        <label>1</label>
    </ligand>
</feature>
<evidence type="ECO:0000256" key="6">
    <source>
        <dbReference type="ARBA" id="ARBA00022839"/>
    </source>
</evidence>
<dbReference type="Gene3D" id="3.60.21.10">
    <property type="match status" value="1"/>
</dbReference>
<keyword evidence="6 9" id="KW-0269">Exonuclease</keyword>
<comment type="caution">
    <text evidence="12">The sequence shown here is derived from an EMBL/GenBank/DDBJ whole genome shotgun (WGS) entry which is preliminary data.</text>
</comment>
<feature type="compositionally biased region" description="Basic and acidic residues" evidence="10">
    <location>
        <begin position="385"/>
        <end position="438"/>
    </location>
</feature>
<proteinExistence type="inferred from homology"/>
<reference evidence="12 13" key="1">
    <citation type="submission" date="2024-04" db="EMBL/GenBank/DDBJ databases">
        <title>Methanococcoides sp. LMO-2.</title>
        <authorList>
            <person name="Liang L."/>
        </authorList>
    </citation>
    <scope>NUCLEOTIDE SEQUENCE [LARGE SCALE GENOMIC DNA]</scope>
    <source>
        <strain evidence="12 13">LMO-2</strain>
    </source>
</reference>
<dbReference type="Proteomes" id="UP001396646">
    <property type="component" value="Unassembled WGS sequence"/>
</dbReference>
<comment type="cofactor">
    <cofactor evidence="9">
        <name>Mn(2+)</name>
        <dbReference type="ChEBI" id="CHEBI:29035"/>
    </cofactor>
    <text evidence="9">Binds 2 manganese ions per subunit.</text>
</comment>
<keyword evidence="7 9" id="KW-0234">DNA repair</keyword>
<sequence length="480" mass="54813">MERDIRILHTADTHIGYRQYHSEVRRQDFIDAFSSVIDDAIEMNMDAIVHAGDLFDSRNPTLEDILDTINILSKLKLQNIPFLSIVGNHESKQHTQWLDLFESMGIATRLGNKPYRIEDVAIYGIDNVPRSKIPLFDYSKFTGESSGQYNILVMHQLMSPFPFGEWKCEEVIRELPFDVHAILLGDYHKNEKTRVDQTWVTYCGSTERNSAAERDVRTYNIVTINDNGIDIGKRNISTRDFLFIPVELRDREGAYELIINTIKEHDVADRVVFVDISGNPEVTISYNEIEEFLAGRNALVTRIRDMRHGGEVKEEKPLEVSFSDPDEAVKREITKMTLTSGGIMIDEIVRDPAVPKTKVDLEAETRIGELLNDVDFMNPESYMVKKDNEGNIRDENADAAGEEEKRDSTDEPHIAESADEYSTDRDTGRSEPQEDIPTRKGTIPVETEDREISRPPETGAPEKKNVETPKPKQYNLGDYL</sequence>
<keyword evidence="1 9" id="KW-0540">Nuclease</keyword>
<feature type="region of interest" description="Disordered" evidence="10">
    <location>
        <begin position="385"/>
        <end position="480"/>
    </location>
</feature>
<dbReference type="InterPro" id="IPR041796">
    <property type="entry name" value="Mre11_N"/>
</dbReference>
<feature type="binding site" evidence="9">
    <location>
        <position position="53"/>
    </location>
    <ligand>
        <name>Mn(2+)</name>
        <dbReference type="ChEBI" id="CHEBI:29035"/>
        <label>2</label>
    </ligand>
</feature>
<dbReference type="GO" id="GO:0004527">
    <property type="term" value="F:exonuclease activity"/>
    <property type="evidence" value="ECO:0007669"/>
    <property type="project" value="UniProtKB-KW"/>
</dbReference>
<dbReference type="Pfam" id="PF00149">
    <property type="entry name" value="Metallophos"/>
    <property type="match status" value="1"/>
</dbReference>
<feature type="binding site" evidence="9">
    <location>
        <position position="188"/>
    </location>
    <ligand>
        <name>Mn(2+)</name>
        <dbReference type="ChEBI" id="CHEBI:29035"/>
        <label>1</label>
    </ligand>
</feature>
<dbReference type="InterPro" id="IPR032885">
    <property type="entry name" value="Mre11_archaea-type"/>
</dbReference>
<keyword evidence="5 9" id="KW-0378">Hydrolase</keyword>
<evidence type="ECO:0000256" key="5">
    <source>
        <dbReference type="ARBA" id="ARBA00022801"/>
    </source>
</evidence>
<keyword evidence="8 9" id="KW-0464">Manganese</keyword>
<feature type="binding site" evidence="9">
    <location>
        <position position="155"/>
    </location>
    <ligand>
        <name>Mn(2+)</name>
        <dbReference type="ChEBI" id="CHEBI:29035"/>
        <label>2</label>
    </ligand>
</feature>
<dbReference type="InterPro" id="IPR004843">
    <property type="entry name" value="Calcineurin-like_PHP"/>
</dbReference>
<evidence type="ECO:0000256" key="4">
    <source>
        <dbReference type="ARBA" id="ARBA00022763"/>
    </source>
</evidence>
<evidence type="ECO:0000256" key="3">
    <source>
        <dbReference type="ARBA" id="ARBA00022759"/>
    </source>
</evidence>
<evidence type="ECO:0000256" key="10">
    <source>
        <dbReference type="SAM" id="MobiDB-lite"/>
    </source>
</evidence>
<dbReference type="PANTHER" id="PTHR30337:SF0">
    <property type="entry name" value="NUCLEASE SBCCD SUBUNIT D"/>
    <property type="match status" value="1"/>
</dbReference>
<accession>A0ABU9KWP6</accession>
<gene>
    <name evidence="9" type="primary">mre11</name>
    <name evidence="12" type="ORF">WOA13_10295</name>
</gene>
<feature type="binding site" evidence="9">
    <location>
        <position position="88"/>
    </location>
    <ligand>
        <name>Mn(2+)</name>
        <dbReference type="ChEBI" id="CHEBI:29035"/>
        <label>2</label>
    </ligand>
</feature>
<dbReference type="InterPro" id="IPR029052">
    <property type="entry name" value="Metallo-depent_PP-like"/>
</dbReference>
<dbReference type="InterPro" id="IPR050535">
    <property type="entry name" value="DNA_Repair-Maintenance_Comp"/>
</dbReference>
<comment type="subunit">
    <text evidence="9">Homodimer. Forms a heterotetramer composed of two Mre11 subunits and two Rad50 subunits.</text>
</comment>
<keyword evidence="3 9" id="KW-0255">Endonuclease</keyword>
<evidence type="ECO:0000313" key="13">
    <source>
        <dbReference type="Proteomes" id="UP001396646"/>
    </source>
</evidence>
<comment type="caution">
    <text evidence="9">Lacks conserved residue(s) required for the propagation of feature annotation.</text>
</comment>
<organism evidence="12 13">
    <name type="scientific">Methanococcoides cohabitans</name>
    <dbReference type="NCBI Taxonomy" id="3136559"/>
    <lineage>
        <taxon>Archaea</taxon>
        <taxon>Methanobacteriati</taxon>
        <taxon>Methanobacteriota</taxon>
        <taxon>Stenosarchaea group</taxon>
        <taxon>Methanomicrobia</taxon>
        <taxon>Methanosarcinales</taxon>
        <taxon>Methanosarcinaceae</taxon>
        <taxon>Methanococcoides</taxon>
    </lineage>
</organism>
<comment type="function">
    <text evidence="9">Part of the Rad50/Mre11 complex, which is involved in the early steps of DNA double-strand break (DSB) repair. The complex may facilitate opening of the processed DNA ends to aid in the recruitment of HerA and NurA. Mre11 binds to DSB ends and has both double-stranded 3'-5' exonuclease activity and single-stranded endonuclease activity.</text>
</comment>
<comment type="similarity">
    <text evidence="9">Belongs to the MRE11/RAD32 family.</text>
</comment>
<name>A0ABU9KWP6_9EURY</name>
<dbReference type="EC" id="3.1.-.-" evidence="9"/>